<evidence type="ECO:0000313" key="1">
    <source>
        <dbReference type="EMBL" id="RDY02053.1"/>
    </source>
</evidence>
<proteinExistence type="predicted"/>
<comment type="caution">
    <text evidence="1">The sequence shown here is derived from an EMBL/GenBank/DDBJ whole genome shotgun (WGS) entry which is preliminary data.</text>
</comment>
<evidence type="ECO:0008006" key="3">
    <source>
        <dbReference type="Google" id="ProtNLM"/>
    </source>
</evidence>
<dbReference type="EMBL" id="QJKJ01002606">
    <property type="protein sequence ID" value="RDY02053.1"/>
    <property type="molecule type" value="Genomic_DNA"/>
</dbReference>
<dbReference type="Proteomes" id="UP000257109">
    <property type="component" value="Unassembled WGS sequence"/>
</dbReference>
<sequence>MKRTFLEKFFPASRTATILKEICGIRQHAKETLHEYRKDSIDCVPRLTMMDHNMIDVASGGALMNKTSVAMRHLISNMTSNTQQFGTRGAITNRTVNEVGTIDNLILENQLIELTSLVRQLAVEHPTVMCPTLQETESDNTEIVGAISGNQYG</sequence>
<dbReference type="AlphaFoldDB" id="A0A371HGV8"/>
<gene>
    <name evidence="1" type="ORF">CR513_14535</name>
</gene>
<reference evidence="1" key="1">
    <citation type="submission" date="2018-05" db="EMBL/GenBank/DDBJ databases">
        <title>Draft genome of Mucuna pruriens seed.</title>
        <authorList>
            <person name="Nnadi N.E."/>
            <person name="Vos R."/>
            <person name="Hasami M.H."/>
            <person name="Devisetty U.K."/>
            <person name="Aguiy J.C."/>
        </authorList>
    </citation>
    <scope>NUCLEOTIDE SEQUENCE [LARGE SCALE GENOMIC DNA]</scope>
    <source>
        <strain evidence="1">JCA_2017</strain>
    </source>
</reference>
<organism evidence="1 2">
    <name type="scientific">Mucuna pruriens</name>
    <name type="common">Velvet bean</name>
    <name type="synonym">Dolichos pruriens</name>
    <dbReference type="NCBI Taxonomy" id="157652"/>
    <lineage>
        <taxon>Eukaryota</taxon>
        <taxon>Viridiplantae</taxon>
        <taxon>Streptophyta</taxon>
        <taxon>Embryophyta</taxon>
        <taxon>Tracheophyta</taxon>
        <taxon>Spermatophyta</taxon>
        <taxon>Magnoliopsida</taxon>
        <taxon>eudicotyledons</taxon>
        <taxon>Gunneridae</taxon>
        <taxon>Pentapetalae</taxon>
        <taxon>rosids</taxon>
        <taxon>fabids</taxon>
        <taxon>Fabales</taxon>
        <taxon>Fabaceae</taxon>
        <taxon>Papilionoideae</taxon>
        <taxon>50 kb inversion clade</taxon>
        <taxon>NPAAA clade</taxon>
        <taxon>indigoferoid/millettioid clade</taxon>
        <taxon>Phaseoleae</taxon>
        <taxon>Mucuna</taxon>
    </lineage>
</organism>
<protein>
    <recommendedName>
        <fullName evidence="3">Retrotransposon gag domain-containing protein</fullName>
    </recommendedName>
</protein>
<name>A0A371HGV8_MUCPR</name>
<accession>A0A371HGV8</accession>
<feature type="non-terminal residue" evidence="1">
    <location>
        <position position="1"/>
    </location>
</feature>
<evidence type="ECO:0000313" key="2">
    <source>
        <dbReference type="Proteomes" id="UP000257109"/>
    </source>
</evidence>
<keyword evidence="2" id="KW-1185">Reference proteome</keyword>
<dbReference type="OrthoDB" id="1689420at2759"/>